<dbReference type="InterPro" id="IPR045861">
    <property type="entry name" value="CorA_cytoplasmic_dom"/>
</dbReference>
<dbReference type="InterPro" id="IPR045863">
    <property type="entry name" value="CorA_TM1_TM2"/>
</dbReference>
<keyword evidence="4 6" id="KW-1133">Transmembrane helix</keyword>
<dbReference type="GO" id="GO:0005886">
    <property type="term" value="C:plasma membrane"/>
    <property type="evidence" value="ECO:0007669"/>
    <property type="project" value="TreeGrafter"/>
</dbReference>
<dbReference type="AlphaFoldDB" id="A0AAE8SSU4"/>
<evidence type="ECO:0000256" key="3">
    <source>
        <dbReference type="ARBA" id="ARBA00022692"/>
    </source>
</evidence>
<dbReference type="InterPro" id="IPR002523">
    <property type="entry name" value="MgTranspt_CorA/ZnTranspt_ZntB"/>
</dbReference>
<evidence type="ECO:0000256" key="1">
    <source>
        <dbReference type="ARBA" id="ARBA00004141"/>
    </source>
</evidence>
<keyword evidence="3 6" id="KW-0812">Transmembrane</keyword>
<dbReference type="Gene3D" id="3.30.460.20">
    <property type="entry name" value="CorA soluble domain-like"/>
    <property type="match status" value="1"/>
</dbReference>
<dbReference type="SUPFAM" id="SSF144083">
    <property type="entry name" value="Magnesium transport protein CorA, transmembrane region"/>
    <property type="match status" value="1"/>
</dbReference>
<dbReference type="Pfam" id="PF01544">
    <property type="entry name" value="CorA"/>
    <property type="match status" value="1"/>
</dbReference>
<dbReference type="PANTHER" id="PTHR21535:SF55">
    <property type="entry name" value="MAGNESIUM TRANSPORTER ALR1-RELATED"/>
    <property type="match status" value="1"/>
</dbReference>
<dbReference type="FunFam" id="1.20.58.340:FF:000027">
    <property type="entry name" value="CorA family metal ion transporter (Eurofung)"/>
    <property type="match status" value="1"/>
</dbReference>
<feature type="transmembrane region" description="Helical" evidence="6">
    <location>
        <begin position="706"/>
        <end position="727"/>
    </location>
</feature>
<dbReference type="PANTHER" id="PTHR21535">
    <property type="entry name" value="MAGNESIUM AND COBALT TRANSPORT PROTEIN/MITOCHONDRIAL IMPORT INNER MEMBRANE TRANSLOCASE SUBUNIT TIM8"/>
    <property type="match status" value="1"/>
</dbReference>
<evidence type="ECO:0000256" key="6">
    <source>
        <dbReference type="SAM" id="Phobius"/>
    </source>
</evidence>
<dbReference type="GO" id="GO:0015095">
    <property type="term" value="F:magnesium ion transmembrane transporter activity"/>
    <property type="evidence" value="ECO:0007669"/>
    <property type="project" value="InterPro"/>
</dbReference>
<comment type="similarity">
    <text evidence="2">Belongs to the CorA metal ion transporter (MIT) (TC 1.A.35) family.</text>
</comment>
<dbReference type="CDD" id="cd12829">
    <property type="entry name" value="Alr1p-like"/>
    <property type="match status" value="1"/>
</dbReference>
<proteinExistence type="inferred from homology"/>
<accession>A0AAE8SSU4</accession>
<dbReference type="EMBL" id="ONZQ02000002">
    <property type="protein sequence ID" value="SPN99120.1"/>
    <property type="molecule type" value="Genomic_DNA"/>
</dbReference>
<organism evidence="7 8">
    <name type="scientific">Cephalotrichum gorgonifer</name>
    <dbReference type="NCBI Taxonomy" id="2041049"/>
    <lineage>
        <taxon>Eukaryota</taxon>
        <taxon>Fungi</taxon>
        <taxon>Dikarya</taxon>
        <taxon>Ascomycota</taxon>
        <taxon>Pezizomycotina</taxon>
        <taxon>Sordariomycetes</taxon>
        <taxon>Hypocreomycetidae</taxon>
        <taxon>Microascales</taxon>
        <taxon>Microascaceae</taxon>
        <taxon>Cephalotrichum</taxon>
    </lineage>
</organism>
<evidence type="ECO:0000256" key="5">
    <source>
        <dbReference type="ARBA" id="ARBA00023136"/>
    </source>
</evidence>
<feature type="transmembrane region" description="Helical" evidence="6">
    <location>
        <begin position="675"/>
        <end position="694"/>
    </location>
</feature>
<dbReference type="GO" id="GO:0010961">
    <property type="term" value="P:intracellular magnesium ion homeostasis"/>
    <property type="evidence" value="ECO:0007669"/>
    <property type="project" value="TreeGrafter"/>
</dbReference>
<dbReference type="InterPro" id="IPR044089">
    <property type="entry name" value="Alr1-like"/>
</dbReference>
<comment type="caution">
    <text evidence="7">The sequence shown here is derived from an EMBL/GenBank/DDBJ whole genome shotgun (WGS) entry which is preliminary data.</text>
</comment>
<evidence type="ECO:0000313" key="7">
    <source>
        <dbReference type="EMBL" id="SPN99120.1"/>
    </source>
</evidence>
<evidence type="ECO:0008006" key="9">
    <source>
        <dbReference type="Google" id="ProtNLM"/>
    </source>
</evidence>
<dbReference type="Proteomes" id="UP001187682">
    <property type="component" value="Unassembled WGS sequence"/>
</dbReference>
<gene>
    <name evidence="7" type="ORF">DNG_02155</name>
</gene>
<keyword evidence="5 6" id="KW-0472">Membrane</keyword>
<keyword evidence="8" id="KW-1185">Reference proteome</keyword>
<dbReference type="Gene3D" id="1.20.58.340">
    <property type="entry name" value="Magnesium transport protein CorA, transmembrane region"/>
    <property type="match status" value="2"/>
</dbReference>
<evidence type="ECO:0000313" key="8">
    <source>
        <dbReference type="Proteomes" id="UP001187682"/>
    </source>
</evidence>
<dbReference type="SUPFAM" id="SSF143865">
    <property type="entry name" value="CorA soluble domain-like"/>
    <property type="match status" value="1"/>
</dbReference>
<evidence type="ECO:0000256" key="4">
    <source>
        <dbReference type="ARBA" id="ARBA00022989"/>
    </source>
</evidence>
<sequence length="733" mass="83200">MAYATPEFSQHLGFAKFPFEIQDMIWVFLAETLELRKPRIHYLDLEAFSNIPESNLEPDPETEMEFEDYTGTISGIGDMVARKYFSRRRLSASTYPGRWMASICSRARYHALKHVPDVLGLTFRTRRPDRSKNEAKGNYLLRINGENDPPAARTILLEWLTDNWKDFFPYAGMLTETRFKLMRPFLGPDWLDLQGWKKRFHYEIHHDADVTAYETSGYSWRDMDMAWPTGQVLDADGKPPPEDQYTVPDGAFNWQAQQLRADGLEHVILGDGALSVTHRPLFNDELAVQAGDAADYASDDEYLDHPDPDDGDTNENTDFLGDPRFDVPCIFEVAQSGADRIRPAALDIPPPQTAKEDSDNISSEEHEIANHGNLPVQERRTDPNRFSFFSSAWETTVHAARFGDLVLPGEDIGALFNTSKQEGDGAWWLNMDNPTREEVRIICKGFGIHPLTIEDIIAQESREKIELFPSYYFACFGSFRHLAQQEGTHYVPFNIYVVVFREGTLSFSFAPNTHAASVRARISRLKDFVSLSSDWICYALIDDIVDSFAPAINEVELESDTIEDQVLVARPDDNQELFRRIGKARKNITGLMRLLGGKADVLRGFTKRCNENYKVTPRMDIALYLGDIRDHVITMVNSLFHSEKMLSRSQGNYLAQLSIDNITQGNRTNEGLTRVTVIATVLVPLNVVCGLFGMNVRVPWQDDNNLNAFLGIMGGIILCAATCLLLARRMRYI</sequence>
<protein>
    <recommendedName>
        <fullName evidence="9">CorA domain-containing protein</fullName>
    </recommendedName>
</protein>
<comment type="subcellular location">
    <subcellularLocation>
        <location evidence="1">Membrane</location>
        <topology evidence="1">Multi-pass membrane protein</topology>
    </subcellularLocation>
</comment>
<reference evidence="7" key="1">
    <citation type="submission" date="2018-03" db="EMBL/GenBank/DDBJ databases">
        <authorList>
            <person name="Guldener U."/>
        </authorList>
    </citation>
    <scope>NUCLEOTIDE SEQUENCE</scope>
</reference>
<evidence type="ECO:0000256" key="2">
    <source>
        <dbReference type="ARBA" id="ARBA00009765"/>
    </source>
</evidence>
<name>A0AAE8SSU4_9PEZI</name>